<organism evidence="1 2">
    <name type="scientific">Heterorhabditis bacteriophora</name>
    <name type="common">Entomopathogenic nematode worm</name>
    <dbReference type="NCBI Taxonomy" id="37862"/>
    <lineage>
        <taxon>Eukaryota</taxon>
        <taxon>Metazoa</taxon>
        <taxon>Ecdysozoa</taxon>
        <taxon>Nematoda</taxon>
        <taxon>Chromadorea</taxon>
        <taxon>Rhabditida</taxon>
        <taxon>Rhabditina</taxon>
        <taxon>Rhabditomorpha</taxon>
        <taxon>Strongyloidea</taxon>
        <taxon>Heterorhabditidae</taxon>
        <taxon>Heterorhabditis</taxon>
    </lineage>
</organism>
<dbReference type="AlphaFoldDB" id="A0A1I7WGU8"/>
<sequence length="21" mass="2655">MWRNNNLFTKGSFYICFRMLL</sequence>
<reference evidence="2" key="1">
    <citation type="submission" date="2016-11" db="UniProtKB">
        <authorList>
            <consortium name="WormBaseParasite"/>
        </authorList>
    </citation>
    <scope>IDENTIFICATION</scope>
</reference>
<proteinExistence type="predicted"/>
<protein>
    <submittedName>
        <fullName evidence="2">Uncharacterized protein</fullName>
    </submittedName>
</protein>
<evidence type="ECO:0000313" key="1">
    <source>
        <dbReference type="Proteomes" id="UP000095283"/>
    </source>
</evidence>
<dbReference type="WBParaSite" id="Hba_04213">
    <property type="protein sequence ID" value="Hba_04213"/>
    <property type="gene ID" value="Hba_04213"/>
</dbReference>
<dbReference type="Proteomes" id="UP000095283">
    <property type="component" value="Unplaced"/>
</dbReference>
<keyword evidence="1" id="KW-1185">Reference proteome</keyword>
<accession>A0A1I7WGU8</accession>
<evidence type="ECO:0000313" key="2">
    <source>
        <dbReference type="WBParaSite" id="Hba_04213"/>
    </source>
</evidence>
<name>A0A1I7WGU8_HETBA</name>